<protein>
    <submittedName>
        <fullName evidence="2">Uncharacterized protein</fullName>
    </submittedName>
</protein>
<dbReference type="AlphaFoldDB" id="A0A4Z2HUH7"/>
<comment type="caution">
    <text evidence="2">The sequence shown here is derived from an EMBL/GenBank/DDBJ whole genome shotgun (WGS) entry which is preliminary data.</text>
</comment>
<feature type="transmembrane region" description="Helical" evidence="1">
    <location>
        <begin position="74"/>
        <end position="92"/>
    </location>
</feature>
<evidence type="ECO:0000313" key="2">
    <source>
        <dbReference type="EMBL" id="TNN69516.1"/>
    </source>
</evidence>
<keyword evidence="3" id="KW-1185">Reference proteome</keyword>
<sequence length="153" mass="17616">MSGDLYAQPGIINQVYCDQDDKESILNIYVSAESLKVYDKPWVEVISPTTPPEAQHPVIRENSRTRNHVRTDSVFLGVLCLLLLAGIIFLGVKMNRDRTNWRREKDQCMADKANLRKICDQLRANNSEFSRGKDALWRFCKKKTQISKNLDNS</sequence>
<keyword evidence="1" id="KW-1133">Transmembrane helix</keyword>
<dbReference type="EMBL" id="SRLO01000175">
    <property type="protein sequence ID" value="TNN69516.1"/>
    <property type="molecule type" value="Genomic_DNA"/>
</dbReference>
<dbReference type="OrthoDB" id="8962872at2759"/>
<evidence type="ECO:0000256" key="1">
    <source>
        <dbReference type="SAM" id="Phobius"/>
    </source>
</evidence>
<dbReference type="Proteomes" id="UP000314294">
    <property type="component" value="Unassembled WGS sequence"/>
</dbReference>
<gene>
    <name evidence="2" type="ORF">EYF80_020350</name>
</gene>
<proteinExistence type="predicted"/>
<keyword evidence="1" id="KW-0812">Transmembrane</keyword>
<evidence type="ECO:0000313" key="3">
    <source>
        <dbReference type="Proteomes" id="UP000314294"/>
    </source>
</evidence>
<organism evidence="2 3">
    <name type="scientific">Liparis tanakae</name>
    <name type="common">Tanaka's snailfish</name>
    <dbReference type="NCBI Taxonomy" id="230148"/>
    <lineage>
        <taxon>Eukaryota</taxon>
        <taxon>Metazoa</taxon>
        <taxon>Chordata</taxon>
        <taxon>Craniata</taxon>
        <taxon>Vertebrata</taxon>
        <taxon>Euteleostomi</taxon>
        <taxon>Actinopterygii</taxon>
        <taxon>Neopterygii</taxon>
        <taxon>Teleostei</taxon>
        <taxon>Neoteleostei</taxon>
        <taxon>Acanthomorphata</taxon>
        <taxon>Eupercaria</taxon>
        <taxon>Perciformes</taxon>
        <taxon>Cottioidei</taxon>
        <taxon>Cottales</taxon>
        <taxon>Liparidae</taxon>
        <taxon>Liparis</taxon>
    </lineage>
</organism>
<reference evidence="2 3" key="1">
    <citation type="submission" date="2019-03" db="EMBL/GenBank/DDBJ databases">
        <title>First draft genome of Liparis tanakae, snailfish: a comprehensive survey of snailfish specific genes.</title>
        <authorList>
            <person name="Kim W."/>
            <person name="Song I."/>
            <person name="Jeong J.-H."/>
            <person name="Kim D."/>
            <person name="Kim S."/>
            <person name="Ryu S."/>
            <person name="Song J.Y."/>
            <person name="Lee S.K."/>
        </authorList>
    </citation>
    <scope>NUCLEOTIDE SEQUENCE [LARGE SCALE GENOMIC DNA]</scope>
    <source>
        <tissue evidence="2">Muscle</tissue>
    </source>
</reference>
<name>A0A4Z2HUH7_9TELE</name>
<accession>A0A4Z2HUH7</accession>
<keyword evidence="1" id="KW-0472">Membrane</keyword>